<dbReference type="NCBIfam" id="TIGR01549">
    <property type="entry name" value="HAD-SF-IA-v1"/>
    <property type="match status" value="1"/>
</dbReference>
<accession>A0A1D8IMH6</accession>
<reference evidence="6" key="1">
    <citation type="submission" date="2016-09" db="EMBL/GenBank/DDBJ databases">
        <title>Acidihalobacter prosperus F5.</title>
        <authorList>
            <person name="Khaleque H.N."/>
            <person name="Ramsay J.P."/>
            <person name="Kaksonen A.H."/>
            <person name="Boxall N.J."/>
            <person name="Watkin E.L.J."/>
        </authorList>
    </citation>
    <scope>NUCLEOTIDE SEQUENCE [LARGE SCALE GENOMIC DNA]</scope>
    <source>
        <strain evidence="6">F5</strain>
    </source>
</reference>
<dbReference type="GO" id="GO:0005829">
    <property type="term" value="C:cytosol"/>
    <property type="evidence" value="ECO:0007669"/>
    <property type="project" value="TreeGrafter"/>
</dbReference>
<sequence>MPLANNSPSIRGILFDLDGTLADTAPDMAAALNTLRRENALPALPFAEIRDHVSHGSTAMVRIGFGTHLPEDRFEALRARFLEIYAASLALETRLFPGMPELIDAIEARGLVWGIVTNKPGFLSTPLIGALGLQSRIACLVSGDQLPQRKPHPAPLLYAAECCKLDPDNFCYLGDAERDITAGRAAGMQTLIAGWGYIDASQCPNDWGADGSLSRPQDLLDWLDTSLPELSP</sequence>
<dbReference type="InterPro" id="IPR050155">
    <property type="entry name" value="HAD-like_hydrolase_sf"/>
</dbReference>
<gene>
    <name evidence="5" type="ORF">BI364_06330</name>
</gene>
<dbReference type="AlphaFoldDB" id="A0A1D8IMH6"/>
<dbReference type="InterPro" id="IPR036412">
    <property type="entry name" value="HAD-like_sf"/>
</dbReference>
<dbReference type="GO" id="GO:0006281">
    <property type="term" value="P:DNA repair"/>
    <property type="evidence" value="ECO:0007669"/>
    <property type="project" value="TreeGrafter"/>
</dbReference>
<keyword evidence="3" id="KW-0460">Magnesium</keyword>
<dbReference type="InterPro" id="IPR023214">
    <property type="entry name" value="HAD_sf"/>
</dbReference>
<keyword evidence="2" id="KW-0378">Hydrolase</keyword>
<name>A0A1D8IMH6_9GAMM</name>
<dbReference type="GO" id="GO:0046872">
    <property type="term" value="F:metal ion binding"/>
    <property type="evidence" value="ECO:0007669"/>
    <property type="project" value="UniProtKB-KW"/>
</dbReference>
<dbReference type="Gene3D" id="3.40.50.1000">
    <property type="entry name" value="HAD superfamily/HAD-like"/>
    <property type="match status" value="1"/>
</dbReference>
<dbReference type="InterPro" id="IPR041492">
    <property type="entry name" value="HAD_2"/>
</dbReference>
<dbReference type="KEGG" id="aprs:BI364_06330"/>
<dbReference type="InterPro" id="IPR023198">
    <property type="entry name" value="PGP-like_dom2"/>
</dbReference>
<dbReference type="EMBL" id="CP017415">
    <property type="protein sequence ID" value="AOU97625.1"/>
    <property type="molecule type" value="Genomic_DNA"/>
</dbReference>
<dbReference type="Pfam" id="PF13419">
    <property type="entry name" value="HAD_2"/>
    <property type="match status" value="1"/>
</dbReference>
<dbReference type="SFLD" id="SFLDS00003">
    <property type="entry name" value="Haloacid_Dehalogenase"/>
    <property type="match status" value="1"/>
</dbReference>
<evidence type="ECO:0000256" key="1">
    <source>
        <dbReference type="ARBA" id="ARBA00022723"/>
    </source>
</evidence>
<dbReference type="InterPro" id="IPR006439">
    <property type="entry name" value="HAD-SF_hydro_IA"/>
</dbReference>
<organism evidence="5 6">
    <name type="scientific">Acidihalobacter yilgarnensis</name>
    <dbReference type="NCBI Taxonomy" id="2819280"/>
    <lineage>
        <taxon>Bacteria</taxon>
        <taxon>Pseudomonadati</taxon>
        <taxon>Pseudomonadota</taxon>
        <taxon>Gammaproteobacteria</taxon>
        <taxon>Chromatiales</taxon>
        <taxon>Ectothiorhodospiraceae</taxon>
        <taxon>Acidihalobacter</taxon>
    </lineage>
</organism>
<evidence type="ECO:0000256" key="2">
    <source>
        <dbReference type="ARBA" id="ARBA00022801"/>
    </source>
</evidence>
<protein>
    <submittedName>
        <fullName evidence="5">Phosphoglycolate phosphatase</fullName>
    </submittedName>
</protein>
<dbReference type="SFLD" id="SFLDG01135">
    <property type="entry name" value="C1.5.6:_HAD__Beta-PGM__Phospha"/>
    <property type="match status" value="1"/>
</dbReference>
<dbReference type="RefSeq" id="WP_070078010.1">
    <property type="nucleotide sequence ID" value="NZ_CP017415.1"/>
</dbReference>
<dbReference type="SUPFAM" id="SSF56784">
    <property type="entry name" value="HAD-like"/>
    <property type="match status" value="1"/>
</dbReference>
<dbReference type="GO" id="GO:0008967">
    <property type="term" value="F:phosphoglycolate phosphatase activity"/>
    <property type="evidence" value="ECO:0007669"/>
    <property type="project" value="TreeGrafter"/>
</dbReference>
<evidence type="ECO:0000256" key="3">
    <source>
        <dbReference type="ARBA" id="ARBA00022842"/>
    </source>
</evidence>
<keyword evidence="1" id="KW-0479">Metal-binding</keyword>
<dbReference type="Gene3D" id="1.10.150.240">
    <property type="entry name" value="Putative phosphatase, domain 2"/>
    <property type="match status" value="1"/>
</dbReference>
<evidence type="ECO:0000256" key="4">
    <source>
        <dbReference type="ARBA" id="ARBA00023277"/>
    </source>
</evidence>
<dbReference type="Proteomes" id="UP000095401">
    <property type="component" value="Chromosome"/>
</dbReference>
<dbReference type="PANTHER" id="PTHR43434:SF23">
    <property type="entry name" value="PHOSPHOGLYCOLATE PHOSPHATASE"/>
    <property type="match status" value="1"/>
</dbReference>
<keyword evidence="6" id="KW-1185">Reference proteome</keyword>
<dbReference type="PRINTS" id="PR00413">
    <property type="entry name" value="HADHALOGNASE"/>
</dbReference>
<dbReference type="PANTHER" id="PTHR43434">
    <property type="entry name" value="PHOSPHOGLYCOLATE PHOSPHATASE"/>
    <property type="match status" value="1"/>
</dbReference>
<evidence type="ECO:0000313" key="6">
    <source>
        <dbReference type="Proteomes" id="UP000095401"/>
    </source>
</evidence>
<evidence type="ECO:0000313" key="5">
    <source>
        <dbReference type="EMBL" id="AOU97625.1"/>
    </source>
</evidence>
<dbReference type="SFLD" id="SFLDG01129">
    <property type="entry name" value="C1.5:_HAD__Beta-PGM__Phosphata"/>
    <property type="match status" value="1"/>
</dbReference>
<proteinExistence type="predicted"/>
<keyword evidence="4" id="KW-0119">Carbohydrate metabolism</keyword>